<dbReference type="Gene3D" id="3.40.50.1820">
    <property type="entry name" value="alpha/beta hydrolase"/>
    <property type="match status" value="1"/>
</dbReference>
<organism evidence="2 3">
    <name type="scientific">Arthrobacter russicus</name>
    <dbReference type="NCBI Taxonomy" id="172040"/>
    <lineage>
        <taxon>Bacteria</taxon>
        <taxon>Bacillati</taxon>
        <taxon>Actinomycetota</taxon>
        <taxon>Actinomycetes</taxon>
        <taxon>Micrococcales</taxon>
        <taxon>Micrococcaceae</taxon>
        <taxon>Arthrobacter</taxon>
    </lineage>
</organism>
<evidence type="ECO:0000313" key="3">
    <source>
        <dbReference type="Proteomes" id="UP001185069"/>
    </source>
</evidence>
<dbReference type="InterPro" id="IPR029058">
    <property type="entry name" value="AB_hydrolase_fold"/>
</dbReference>
<accession>A0ABU1JB03</accession>
<keyword evidence="3" id="KW-1185">Reference proteome</keyword>
<protein>
    <submittedName>
        <fullName evidence="2">Pimeloyl-ACP methyl ester carboxylesterase</fullName>
    </submittedName>
</protein>
<evidence type="ECO:0000313" key="2">
    <source>
        <dbReference type="EMBL" id="MDR6269602.1"/>
    </source>
</evidence>
<name>A0ABU1JB03_9MICC</name>
<dbReference type="EMBL" id="JAVDQF010000001">
    <property type="protein sequence ID" value="MDR6269602.1"/>
    <property type="molecule type" value="Genomic_DNA"/>
</dbReference>
<comment type="caution">
    <text evidence="2">The sequence shown here is derived from an EMBL/GenBank/DDBJ whole genome shotgun (WGS) entry which is preliminary data.</text>
</comment>
<feature type="domain" description="AB hydrolase-1" evidence="1">
    <location>
        <begin position="30"/>
        <end position="253"/>
    </location>
</feature>
<proteinExistence type="predicted"/>
<dbReference type="InterPro" id="IPR000073">
    <property type="entry name" value="AB_hydrolase_1"/>
</dbReference>
<sequence>MRESTLQTDDGGHLALYSYGTEDAPGGQRVVVVGGAFLTALIYRPFAIAFAKTLGEGWAVDVYDRRGRGGSSEQPEDYSIRTEISDLALVLRETRAKNILGHSLGCSVALNSVQEFVGSELEPEKLALYDPAINIDNSLDMSWFESFENDVAAGRISHAWAKFKRGFNATGPLTRVPEPILAGLLALVAPTRAARAVKTLLPTAVGELKAGMLEAEKAEDFSKLPAGTQFLVGAKSPEYFHETAKRLHAAIPGSGFALSPKMVHGSIPAAARELLDELTDYFRS</sequence>
<reference evidence="2 3" key="1">
    <citation type="submission" date="2023-07" db="EMBL/GenBank/DDBJ databases">
        <title>Sequencing the genomes of 1000 actinobacteria strains.</title>
        <authorList>
            <person name="Klenk H.-P."/>
        </authorList>
    </citation>
    <scope>NUCLEOTIDE SEQUENCE [LARGE SCALE GENOMIC DNA]</scope>
    <source>
        <strain evidence="2 3">DSM 14555</strain>
    </source>
</reference>
<dbReference type="SUPFAM" id="SSF53474">
    <property type="entry name" value="alpha/beta-Hydrolases"/>
    <property type="match status" value="1"/>
</dbReference>
<dbReference type="RefSeq" id="WP_309798038.1">
    <property type="nucleotide sequence ID" value="NZ_BAAAHY010000005.1"/>
</dbReference>
<evidence type="ECO:0000259" key="1">
    <source>
        <dbReference type="Pfam" id="PF12697"/>
    </source>
</evidence>
<dbReference type="Pfam" id="PF12697">
    <property type="entry name" value="Abhydrolase_6"/>
    <property type="match status" value="1"/>
</dbReference>
<dbReference type="Proteomes" id="UP001185069">
    <property type="component" value="Unassembled WGS sequence"/>
</dbReference>
<gene>
    <name evidence="2" type="ORF">JOE69_001840</name>
</gene>